<reference evidence="16" key="2">
    <citation type="submission" date="2025-08" db="UniProtKB">
        <authorList>
            <consortium name="Ensembl"/>
        </authorList>
    </citation>
    <scope>IDENTIFICATION</scope>
</reference>
<dbReference type="Pfam" id="PF00675">
    <property type="entry name" value="Peptidase_M16"/>
    <property type="match status" value="1"/>
</dbReference>
<dbReference type="Gene3D" id="3.30.830.10">
    <property type="entry name" value="Metalloenzyme, LuxS/M16 peptidase-like"/>
    <property type="match status" value="2"/>
</dbReference>
<evidence type="ECO:0000256" key="6">
    <source>
        <dbReference type="ARBA" id="ARBA00016741"/>
    </source>
</evidence>
<evidence type="ECO:0000256" key="2">
    <source>
        <dbReference type="ARBA" id="ARBA00004273"/>
    </source>
</evidence>
<evidence type="ECO:0000256" key="9">
    <source>
        <dbReference type="ARBA" id="ARBA00023128"/>
    </source>
</evidence>
<dbReference type="FunFam" id="3.30.830.10:FF:000014">
    <property type="entry name" value="Mitochondrial-processing peptidase alpha subunit, mitochondrial"/>
    <property type="match status" value="1"/>
</dbReference>
<dbReference type="GO" id="GO:0005743">
    <property type="term" value="C:mitochondrial inner membrane"/>
    <property type="evidence" value="ECO:0007669"/>
    <property type="project" value="UniProtKB-SubCell"/>
</dbReference>
<dbReference type="OMA" id="SEMTHVA"/>
<dbReference type="InterPro" id="IPR001431">
    <property type="entry name" value="Pept_M16_Zn_BS"/>
</dbReference>
<evidence type="ECO:0000259" key="14">
    <source>
        <dbReference type="Pfam" id="PF00675"/>
    </source>
</evidence>
<protein>
    <recommendedName>
        <fullName evidence="6">Mitochondrial-processing peptidase subunit alpha</fullName>
    </recommendedName>
    <alternativeName>
        <fullName evidence="11">Alpha-MPP</fullName>
    </alternativeName>
    <alternativeName>
        <fullName evidence="12">Inactive zinc metalloprotease alpha</fullName>
    </alternativeName>
</protein>
<evidence type="ECO:0000256" key="13">
    <source>
        <dbReference type="RuleBase" id="RU004447"/>
    </source>
</evidence>
<evidence type="ECO:0000313" key="17">
    <source>
        <dbReference type="Proteomes" id="UP000240080"/>
    </source>
</evidence>
<dbReference type="GO" id="GO:0046872">
    <property type="term" value="F:metal ion binding"/>
    <property type="evidence" value="ECO:0007669"/>
    <property type="project" value="InterPro"/>
</dbReference>
<keyword evidence="7" id="KW-0999">Mitochondrion inner membrane</keyword>
<comment type="subcellular location">
    <subcellularLocation>
        <location evidence="2">Mitochondrion inner membrane</location>
    </subcellularLocation>
    <subcellularLocation>
        <location evidence="3">Mitochondrion matrix</location>
    </subcellularLocation>
</comment>
<dbReference type="InterPro" id="IPR050361">
    <property type="entry name" value="MPP/UQCRC_Complex"/>
</dbReference>
<accession>A0A2R9BN87</accession>
<dbReference type="STRING" id="9597.ENSPPAP00000031150"/>
<keyword evidence="10" id="KW-0472">Membrane</keyword>
<keyword evidence="9" id="KW-0496">Mitochondrion</keyword>
<sequence>MAAMVLAATRSFGPPAYRRFSSGGTYPNIPLSSPLPGVPKHVFATVDGQEKFESKFGQFCIVGILINSGSRYEATYLSGIAHFLEKLAFSSTARFNSKDEILLTLEKHGGICDCQTSSDTTMYAVSADSKGLDTVFGLLADAVLQPQLTDEEVEMMRMAVQFELEDLNMQPDPEPLLTEMIHEAAYRLYLNINREVLHSYLRNYYTPDRVVLAGVSVEDEHLVECARKYLLGVQAAVDVDSGPVHWGDCQARKGRQPGPDPHPRWGIGLESCSFLEEDFIPFALLNMMMGGGGSFSAGGPGKGIFSRLYLDVLSRHHWIYNATSYYLSYEDTGLLCILAIADPRQVPEMVEIITKEFILMGGTVDAVERERAKTQLTSMLMMNLESRPVIFEDVGRQVLATRSRKLPQELCTFIRNEKPEDVKRVASKILQGKPAEAALGKLTDLPTDEHIQTALWSKDGRLLRTYRNFR</sequence>
<dbReference type="GeneTree" id="ENSGT00940000156724"/>
<dbReference type="Pfam" id="PF05193">
    <property type="entry name" value="Peptidase_M16_C"/>
    <property type="match status" value="1"/>
</dbReference>
<evidence type="ECO:0000256" key="3">
    <source>
        <dbReference type="ARBA" id="ARBA00004305"/>
    </source>
</evidence>
<dbReference type="Proteomes" id="UP000240080">
    <property type="component" value="Chromosome 4"/>
</dbReference>
<comment type="subunit">
    <text evidence="5">Heterodimer of PMPCA (alpha) and PMPCB (beta) subunits, forming the mitochondrial processing protease (MPP) in which PMPCA is involved in substrate recognition and binding and PMPCB is the catalytic subunit.</text>
</comment>
<dbReference type="EMBL" id="AJFE02104773">
    <property type="status" value="NOT_ANNOTATED_CDS"/>
    <property type="molecule type" value="Genomic_DNA"/>
</dbReference>
<evidence type="ECO:0000256" key="8">
    <source>
        <dbReference type="ARBA" id="ARBA00022946"/>
    </source>
</evidence>
<dbReference type="GO" id="GO:0005759">
    <property type="term" value="C:mitochondrial matrix"/>
    <property type="evidence" value="ECO:0007669"/>
    <property type="project" value="UniProtKB-SubCell"/>
</dbReference>
<evidence type="ECO:0000313" key="16">
    <source>
        <dbReference type="Ensembl" id="ENSPPAP00000031150.1"/>
    </source>
</evidence>
<dbReference type="PANTHER" id="PTHR11851">
    <property type="entry name" value="METALLOPROTEASE"/>
    <property type="match status" value="1"/>
</dbReference>
<evidence type="ECO:0000259" key="15">
    <source>
        <dbReference type="Pfam" id="PF05193"/>
    </source>
</evidence>
<dbReference type="InterPro" id="IPR011765">
    <property type="entry name" value="Pept_M16_N"/>
</dbReference>
<dbReference type="Ensembl" id="ENSPPAT00000054014.1">
    <property type="protein sequence ID" value="ENSPPAP00000031150.1"/>
    <property type="gene ID" value="ENSPPAG00000038508.1"/>
</dbReference>
<reference evidence="16 17" key="1">
    <citation type="journal article" date="2012" name="Nature">
        <title>The bonobo genome compared with the chimpanzee and human genomes.</title>
        <authorList>
            <person name="Prufer K."/>
            <person name="Munch K."/>
            <person name="Hellmann I."/>
            <person name="Akagi K."/>
            <person name="Miller J.R."/>
            <person name="Walenz B."/>
            <person name="Koren S."/>
            <person name="Sutton G."/>
            <person name="Kodira C."/>
            <person name="Winer R."/>
            <person name="Knight J.R."/>
            <person name="Mullikin J.C."/>
            <person name="Meader S.J."/>
            <person name="Ponting C.P."/>
            <person name="Lunter G."/>
            <person name="Higashino S."/>
            <person name="Hobolth A."/>
            <person name="Dutheil J."/>
            <person name="Karakoc E."/>
            <person name="Alkan C."/>
            <person name="Sajjadian S."/>
            <person name="Catacchio C.R."/>
            <person name="Ventura M."/>
            <person name="Marques-Bonet T."/>
            <person name="Eichler E.E."/>
            <person name="Andre C."/>
            <person name="Atencia R."/>
            <person name="Mugisha L."/>
            <person name="Junhold J."/>
            <person name="Patterson N."/>
            <person name="Siebauer M."/>
            <person name="Good J.M."/>
            <person name="Fischer A."/>
            <person name="Ptak S.E."/>
            <person name="Lachmann M."/>
            <person name="Symer D.E."/>
            <person name="Mailund T."/>
            <person name="Schierup M.H."/>
            <person name="Andres A.M."/>
            <person name="Kelso J."/>
            <person name="Paabo S."/>
        </authorList>
    </citation>
    <scope>NUCLEOTIDE SEQUENCE [LARGE SCALE GENOMIC DNA]</scope>
</reference>
<dbReference type="SUPFAM" id="SSF63411">
    <property type="entry name" value="LuxS/MPP-like metallohydrolase"/>
    <property type="match status" value="2"/>
</dbReference>
<feature type="domain" description="Peptidase M16 C-terminal" evidence="15">
    <location>
        <begin position="191"/>
        <end position="376"/>
    </location>
</feature>
<dbReference type="PANTHER" id="PTHR11851:SF200">
    <property type="entry name" value="MITOCHONDRIAL-PROCESSING PEPTIDASE SUBUNIT ALPHA"/>
    <property type="match status" value="1"/>
</dbReference>
<evidence type="ECO:0000256" key="1">
    <source>
        <dbReference type="ARBA" id="ARBA00002123"/>
    </source>
</evidence>
<dbReference type="PROSITE" id="PS00143">
    <property type="entry name" value="INSULINASE"/>
    <property type="match status" value="1"/>
</dbReference>
<dbReference type="Bgee" id="ENSPPAG00000038508">
    <property type="expression patterns" value="Expressed in testis"/>
</dbReference>
<evidence type="ECO:0000256" key="11">
    <source>
        <dbReference type="ARBA" id="ARBA00030006"/>
    </source>
</evidence>
<keyword evidence="8" id="KW-0809">Transit peptide</keyword>
<feature type="domain" description="Peptidase M16 N-terminal" evidence="14">
    <location>
        <begin position="56"/>
        <end position="188"/>
    </location>
</feature>
<organism evidence="16 17">
    <name type="scientific">Pan paniscus</name>
    <name type="common">Pygmy chimpanzee</name>
    <name type="synonym">Bonobo</name>
    <dbReference type="NCBI Taxonomy" id="9597"/>
    <lineage>
        <taxon>Eukaryota</taxon>
        <taxon>Metazoa</taxon>
        <taxon>Chordata</taxon>
        <taxon>Craniata</taxon>
        <taxon>Vertebrata</taxon>
        <taxon>Euteleostomi</taxon>
        <taxon>Mammalia</taxon>
        <taxon>Eutheria</taxon>
        <taxon>Euarchontoglires</taxon>
        <taxon>Primates</taxon>
        <taxon>Haplorrhini</taxon>
        <taxon>Catarrhini</taxon>
        <taxon>Hominidae</taxon>
        <taxon>Pan</taxon>
    </lineage>
</organism>
<dbReference type="FunFam" id="3.30.830.10:FF:000010">
    <property type="entry name" value="Mitochondrial-processing peptidase alpha subunit, mitochondrial"/>
    <property type="match status" value="1"/>
</dbReference>
<dbReference type="GO" id="GO:0006627">
    <property type="term" value="P:protein processing involved in protein targeting to mitochondrion"/>
    <property type="evidence" value="ECO:0007669"/>
    <property type="project" value="TreeGrafter"/>
</dbReference>
<comment type="function">
    <text evidence="1">Substrate recognition and binding subunit of the essential mitochondrial processing protease (MPP), which cleaves the mitochondrial sequence off newly imported precursors proteins.</text>
</comment>
<dbReference type="AlphaFoldDB" id="A0A2R9BN87"/>
<keyword evidence="17" id="KW-1185">Reference proteome</keyword>
<comment type="similarity">
    <text evidence="4 13">Belongs to the peptidase M16 family.</text>
</comment>
<name>A0A2R9BN87_PANPA</name>
<dbReference type="GO" id="GO:0004222">
    <property type="term" value="F:metalloendopeptidase activity"/>
    <property type="evidence" value="ECO:0007669"/>
    <property type="project" value="InterPro"/>
</dbReference>
<evidence type="ECO:0000256" key="4">
    <source>
        <dbReference type="ARBA" id="ARBA00007261"/>
    </source>
</evidence>
<proteinExistence type="inferred from homology"/>
<evidence type="ECO:0000256" key="7">
    <source>
        <dbReference type="ARBA" id="ARBA00022792"/>
    </source>
</evidence>
<evidence type="ECO:0000256" key="10">
    <source>
        <dbReference type="ARBA" id="ARBA00023136"/>
    </source>
</evidence>
<evidence type="ECO:0000256" key="5">
    <source>
        <dbReference type="ARBA" id="ARBA00011587"/>
    </source>
</evidence>
<evidence type="ECO:0000256" key="12">
    <source>
        <dbReference type="ARBA" id="ARBA00032315"/>
    </source>
</evidence>
<dbReference type="InterPro" id="IPR011249">
    <property type="entry name" value="Metalloenz_LuxS/M16"/>
</dbReference>
<reference evidence="16" key="3">
    <citation type="submission" date="2025-09" db="UniProtKB">
        <authorList>
            <consortium name="Ensembl"/>
        </authorList>
    </citation>
    <scope>IDENTIFICATION</scope>
</reference>
<dbReference type="InterPro" id="IPR007863">
    <property type="entry name" value="Peptidase_M16_C"/>
</dbReference>